<dbReference type="Proteomes" id="UP000309016">
    <property type="component" value="Chromosome"/>
</dbReference>
<dbReference type="OrthoDB" id="662693at2"/>
<keyword evidence="3" id="KW-1185">Reference proteome</keyword>
<reference evidence="2 3" key="1">
    <citation type="submission" date="2019-06" db="EMBL/GenBank/DDBJ databases">
        <title>Complete genome sequence of Antarcticibacterium flavum KCTC 52984T from an Antarctic marine sediment.</title>
        <authorList>
            <person name="Lee Y.M."/>
            <person name="Shin S.C."/>
        </authorList>
    </citation>
    <scope>NUCLEOTIDE SEQUENCE [LARGE SCALE GENOMIC DNA]</scope>
    <source>
        <strain evidence="2 3">KCTC 52984</strain>
    </source>
</reference>
<proteinExistence type="predicted"/>
<dbReference type="EMBL" id="CP040812">
    <property type="protein sequence ID" value="QCY68150.1"/>
    <property type="molecule type" value="Genomic_DNA"/>
</dbReference>
<name>A0A5B7WYK8_9FLAO</name>
<evidence type="ECO:0000313" key="2">
    <source>
        <dbReference type="EMBL" id="QCY68150.1"/>
    </source>
</evidence>
<dbReference type="RefSeq" id="WP_139064726.1">
    <property type="nucleotide sequence ID" value="NZ_CP040812.1"/>
</dbReference>
<feature type="chain" id="PRO_5022733365" evidence="1">
    <location>
        <begin position="28"/>
        <end position="178"/>
    </location>
</feature>
<accession>A0A5B7WYK8</accession>
<keyword evidence="1" id="KW-0732">Signal</keyword>
<gene>
    <name evidence="2" type="ORF">FHG64_01360</name>
</gene>
<evidence type="ECO:0000256" key="1">
    <source>
        <dbReference type="SAM" id="SignalP"/>
    </source>
</evidence>
<dbReference type="KEGG" id="afla:FHG64_01360"/>
<organism evidence="2 3">
    <name type="scientific">Antarcticibacterium flavum</name>
    <dbReference type="NCBI Taxonomy" id="2058175"/>
    <lineage>
        <taxon>Bacteria</taxon>
        <taxon>Pseudomonadati</taxon>
        <taxon>Bacteroidota</taxon>
        <taxon>Flavobacteriia</taxon>
        <taxon>Flavobacteriales</taxon>
        <taxon>Flavobacteriaceae</taxon>
        <taxon>Antarcticibacterium</taxon>
    </lineage>
</organism>
<dbReference type="AlphaFoldDB" id="A0A5B7WYK8"/>
<protein>
    <submittedName>
        <fullName evidence="2">Uncharacterized protein</fullName>
    </submittedName>
</protein>
<evidence type="ECO:0000313" key="3">
    <source>
        <dbReference type="Proteomes" id="UP000309016"/>
    </source>
</evidence>
<sequence length="178" mass="20916">MREAALYWTLRRFGFLCFLAFANPATAQLEDRTALFQTNDALETRLEFSFRDIKKSKNDTVYQQTQLYYRSNVSSWDSINVSLRARGKFRRENCFFTPIKIKIKKRDAKGTLFEGNKNLKMVMPCLTSSGNSDLVVKEYLCYKLYEEISPYNFNTRLLDLTLTDNRKKIPKPISLKLF</sequence>
<feature type="signal peptide" evidence="1">
    <location>
        <begin position="1"/>
        <end position="27"/>
    </location>
</feature>